<dbReference type="RefSeq" id="WP_078482581.1">
    <property type="nucleotide sequence ID" value="NZ_MPRL01000007.1"/>
</dbReference>
<protein>
    <submittedName>
        <fullName evidence="2">DNA transposition protein</fullName>
    </submittedName>
</protein>
<dbReference type="EMBL" id="MPRL01000007">
    <property type="protein sequence ID" value="OOZ41636.1"/>
    <property type="molecule type" value="Genomic_DNA"/>
</dbReference>
<gene>
    <name evidence="2" type="ORF">BOW53_02860</name>
</gene>
<dbReference type="OrthoDB" id="9797061at2"/>
<evidence type="ECO:0000313" key="3">
    <source>
        <dbReference type="Proteomes" id="UP000191110"/>
    </source>
</evidence>
<dbReference type="InterPro" id="IPR052026">
    <property type="entry name" value="ExeA_AAA_ATPase_DNA-bind"/>
</dbReference>
<evidence type="ECO:0000259" key="1">
    <source>
        <dbReference type="Pfam" id="PF13401"/>
    </source>
</evidence>
<dbReference type="SUPFAM" id="SSF52540">
    <property type="entry name" value="P-loop containing nucleoside triphosphate hydrolases"/>
    <property type="match status" value="1"/>
</dbReference>
<proteinExistence type="predicted"/>
<feature type="domain" description="ORC1/DEAH AAA+ ATPase" evidence="1">
    <location>
        <begin position="37"/>
        <end position="152"/>
    </location>
</feature>
<organism evidence="2 3">
    <name type="scientific">Solemya pervernicosa gill symbiont</name>
    <dbReference type="NCBI Taxonomy" id="642797"/>
    <lineage>
        <taxon>Bacteria</taxon>
        <taxon>Pseudomonadati</taxon>
        <taxon>Pseudomonadota</taxon>
        <taxon>Gammaproteobacteria</taxon>
        <taxon>sulfur-oxidizing symbionts</taxon>
    </lineage>
</organism>
<dbReference type="InterPro" id="IPR027417">
    <property type="entry name" value="P-loop_NTPase"/>
</dbReference>
<dbReference type="InterPro" id="IPR049945">
    <property type="entry name" value="AAA_22"/>
</dbReference>
<sequence>MNEQPDLVNSMTVAPLANVTICMAAVQRTMQRAPHLPGMVTFYGPSGWGKSTAAAYVANKTRAYYVQCMSAWTKKAFLENVLSEMGCAPSSTIASMTEQAAEQLALSNRPLIIDEMDHLADKKAVEIVRDLYEASGGGTILLIGEERLPDKLRKWERVHGRVLDWVQAQPADLDDAKHLARIFTTRVKVANDLLGRIAELAKGSARRICVNLDRVEQFALTQGLEKIDLVTWGNNELFTGEAPKRRV</sequence>
<dbReference type="PANTHER" id="PTHR35894:SF5">
    <property type="entry name" value="MU-LIKE PROPHAGE FLUMU DNA TRANSPOSITION PROTEIN B"/>
    <property type="match status" value="1"/>
</dbReference>
<name>A0A1T2L9M8_9GAMM</name>
<dbReference type="GO" id="GO:0016887">
    <property type="term" value="F:ATP hydrolysis activity"/>
    <property type="evidence" value="ECO:0007669"/>
    <property type="project" value="InterPro"/>
</dbReference>
<dbReference type="Gene3D" id="3.40.50.300">
    <property type="entry name" value="P-loop containing nucleotide triphosphate hydrolases"/>
    <property type="match status" value="1"/>
</dbReference>
<dbReference type="AlphaFoldDB" id="A0A1T2L9M8"/>
<dbReference type="PANTHER" id="PTHR35894">
    <property type="entry name" value="GENERAL SECRETION PATHWAY PROTEIN A-RELATED"/>
    <property type="match status" value="1"/>
</dbReference>
<keyword evidence="3" id="KW-1185">Reference proteome</keyword>
<dbReference type="Pfam" id="PF13401">
    <property type="entry name" value="AAA_22"/>
    <property type="match status" value="1"/>
</dbReference>
<dbReference type="Proteomes" id="UP000191110">
    <property type="component" value="Unassembled WGS sequence"/>
</dbReference>
<reference evidence="2 3" key="1">
    <citation type="submission" date="2016-11" db="EMBL/GenBank/DDBJ databases">
        <title>Mixed transmission modes and dynamic genome evolution in an obligate animal-bacterial symbiosis.</title>
        <authorList>
            <person name="Russell S.L."/>
            <person name="Corbett-Detig R.B."/>
            <person name="Cavanaugh C.M."/>
        </authorList>
    </citation>
    <scope>NUCLEOTIDE SEQUENCE [LARGE SCALE GENOMIC DNA]</scope>
    <source>
        <strain evidence="2">Sveles-Q1</strain>
    </source>
</reference>
<accession>A0A1T2L9M8</accession>
<comment type="caution">
    <text evidence="2">The sequence shown here is derived from an EMBL/GenBank/DDBJ whole genome shotgun (WGS) entry which is preliminary data.</text>
</comment>
<evidence type="ECO:0000313" key="2">
    <source>
        <dbReference type="EMBL" id="OOZ41636.1"/>
    </source>
</evidence>